<evidence type="ECO:0000313" key="1">
    <source>
        <dbReference type="EMBL" id="RDY21427.1"/>
    </source>
</evidence>
<dbReference type="RefSeq" id="WP_068913620.1">
    <property type="nucleotide sequence ID" value="NZ_MBEW02000007.1"/>
</dbReference>
<dbReference type="AlphaFoldDB" id="A0A1C0AG64"/>
<dbReference type="Proteomes" id="UP000093352">
    <property type="component" value="Unassembled WGS sequence"/>
</dbReference>
<protein>
    <submittedName>
        <fullName evidence="1">Uncharacterized protein</fullName>
    </submittedName>
</protein>
<keyword evidence="2" id="KW-1185">Reference proteome</keyword>
<proteinExistence type="predicted"/>
<reference evidence="1 2" key="1">
    <citation type="journal article" date="2016" name="Genome Announc.">
        <title>Draft Genome Sequence of Criibacterium bergeronii gen. nov., sp. nov., Strain CCRI-22567T, Isolated from a Vaginal Sample from a Woman with Bacterial Vaginosis.</title>
        <authorList>
            <person name="Maheux A.F."/>
            <person name="Berube E."/>
            <person name="Boudreau D.K."/>
            <person name="Raymond F."/>
            <person name="Corbeil J."/>
            <person name="Roy P.H."/>
            <person name="Boissinot M."/>
            <person name="Omar R.F."/>
        </authorList>
    </citation>
    <scope>NUCLEOTIDE SEQUENCE [LARGE SCALE GENOMIC DNA]</scope>
    <source>
        <strain evidence="1 2">CCRI-22567</strain>
    </source>
</reference>
<dbReference type="EMBL" id="MBEW02000007">
    <property type="protein sequence ID" value="RDY21427.1"/>
    <property type="molecule type" value="Genomic_DNA"/>
</dbReference>
<accession>A0A1C0AG64</accession>
<dbReference type="STRING" id="1871336.BBG48_06540"/>
<sequence length="70" mass="8181">MPNFNENQEEKPLKYRKRLESAYLQGFDAIFTIKQPGSSARFGRVLCSFFIYANGQQNNTKKIINLSKKY</sequence>
<comment type="caution">
    <text evidence="1">The sequence shown here is derived from an EMBL/GenBank/DDBJ whole genome shotgun (WGS) entry which is preliminary data.</text>
</comment>
<organism evidence="1 2">
    <name type="scientific">Criibacterium bergeronii</name>
    <dbReference type="NCBI Taxonomy" id="1871336"/>
    <lineage>
        <taxon>Bacteria</taxon>
        <taxon>Bacillati</taxon>
        <taxon>Bacillota</taxon>
        <taxon>Clostridia</taxon>
        <taxon>Peptostreptococcales</taxon>
        <taxon>Filifactoraceae</taxon>
        <taxon>Criibacterium</taxon>
    </lineage>
</organism>
<gene>
    <name evidence="1" type="ORF">BBG48_004725</name>
</gene>
<evidence type="ECO:0000313" key="2">
    <source>
        <dbReference type="Proteomes" id="UP000093352"/>
    </source>
</evidence>
<name>A0A1C0AG64_9FIRM</name>